<name>A0AAW1PBQ0_9CHLO</name>
<feature type="region of interest" description="Disordered" evidence="12">
    <location>
        <begin position="176"/>
        <end position="210"/>
    </location>
</feature>
<dbReference type="CDD" id="cd07718">
    <property type="entry name" value="RNaseZ_ELAC1_ELAC2-C-term-like_MBL-fold"/>
    <property type="match status" value="1"/>
</dbReference>
<evidence type="ECO:0000256" key="9">
    <source>
        <dbReference type="ARBA" id="ARBA00022759"/>
    </source>
</evidence>
<dbReference type="PANTHER" id="PTHR12553:SF49">
    <property type="entry name" value="ZINC PHOSPHODIESTERASE ELAC PROTEIN 2"/>
    <property type="match status" value="1"/>
</dbReference>
<dbReference type="InterPro" id="IPR036866">
    <property type="entry name" value="RibonucZ/Hydroxyglut_hydro"/>
</dbReference>
<dbReference type="HAMAP" id="MF_01818">
    <property type="entry name" value="RNase_Z_BN"/>
    <property type="match status" value="1"/>
</dbReference>
<dbReference type="InterPro" id="IPR001279">
    <property type="entry name" value="Metallo-B-lactamas"/>
</dbReference>
<comment type="catalytic activity">
    <reaction evidence="1">
        <text>Endonucleolytic cleavage of RNA, removing extra 3' nucleotides from tRNA precursor, generating 3' termini of tRNAs. A 3'-hydroxy group is left at the tRNA terminus and a 5'-phosphoryl group is left at the trailer molecule.</text>
        <dbReference type="EC" id="3.1.26.11"/>
    </reaction>
</comment>
<dbReference type="GO" id="GO:0042781">
    <property type="term" value="F:3'-tRNA processing endoribonuclease activity"/>
    <property type="evidence" value="ECO:0007669"/>
    <property type="project" value="UniProtKB-EC"/>
</dbReference>
<dbReference type="EC" id="3.1.26.11" evidence="5"/>
<comment type="subunit">
    <text evidence="4">Homodimer.</text>
</comment>
<feature type="domain" description="Metallo-beta-lactamase" evidence="13">
    <location>
        <begin position="513"/>
        <end position="742"/>
    </location>
</feature>
<evidence type="ECO:0000259" key="13">
    <source>
        <dbReference type="Pfam" id="PF12706"/>
    </source>
</evidence>
<dbReference type="Gene3D" id="3.60.15.10">
    <property type="entry name" value="Ribonuclease Z/Hydroxyacylglutathione hydrolase-like"/>
    <property type="match status" value="2"/>
</dbReference>
<evidence type="ECO:0000256" key="11">
    <source>
        <dbReference type="ARBA" id="ARBA00022833"/>
    </source>
</evidence>
<evidence type="ECO:0000256" key="1">
    <source>
        <dbReference type="ARBA" id="ARBA00000402"/>
    </source>
</evidence>
<dbReference type="AlphaFoldDB" id="A0AAW1PBQ0"/>
<dbReference type="EMBL" id="JALJOQ010000032">
    <property type="protein sequence ID" value="KAK9807250.1"/>
    <property type="molecule type" value="Genomic_DNA"/>
</dbReference>
<keyword evidence="10" id="KW-0378">Hydrolase</keyword>
<proteinExistence type="inferred from homology"/>
<keyword evidence="7" id="KW-0540">Nuclease</keyword>
<dbReference type="InterPro" id="IPR027794">
    <property type="entry name" value="tRNase_Z_dom"/>
</dbReference>
<comment type="similarity">
    <text evidence="3">Belongs to the RNase Z family.</text>
</comment>
<dbReference type="GO" id="GO:1990180">
    <property type="term" value="P:mitochondrial tRNA 3'-end processing"/>
    <property type="evidence" value="ECO:0007669"/>
    <property type="project" value="TreeGrafter"/>
</dbReference>
<evidence type="ECO:0000256" key="12">
    <source>
        <dbReference type="SAM" id="MobiDB-lite"/>
    </source>
</evidence>
<evidence type="ECO:0000313" key="15">
    <source>
        <dbReference type="EMBL" id="KAK9807250.1"/>
    </source>
</evidence>
<dbReference type="InterPro" id="IPR047151">
    <property type="entry name" value="RNZ2-like"/>
</dbReference>
<evidence type="ECO:0000256" key="5">
    <source>
        <dbReference type="ARBA" id="ARBA00012477"/>
    </source>
</evidence>
<dbReference type="Pfam" id="PF12706">
    <property type="entry name" value="Lactamase_B_2"/>
    <property type="match status" value="1"/>
</dbReference>
<dbReference type="Pfam" id="PF13691">
    <property type="entry name" value="Lactamase_B_4"/>
    <property type="match status" value="1"/>
</dbReference>
<dbReference type="SUPFAM" id="SSF56281">
    <property type="entry name" value="Metallo-hydrolase/oxidoreductase"/>
    <property type="match status" value="2"/>
</dbReference>
<evidence type="ECO:0000256" key="10">
    <source>
        <dbReference type="ARBA" id="ARBA00022801"/>
    </source>
</evidence>
<evidence type="ECO:0000313" key="16">
    <source>
        <dbReference type="Proteomes" id="UP001465755"/>
    </source>
</evidence>
<sequence length="805" mass="85135">MPQVQQATGEKQVVGGKGAINTTCYVQVLGNGTDCGDCTPSVLIFFDKQRYVFNVGEGFQRFCVEHKVRLSKVNAVLLTRTSSHAAGGLPGLCLTLADTSCGGFQAQSSPFSLYGPPGLDGLVEGLSTYINARQLGLQVFEIPEQGADGTAPTAAAPPVINNDLLTVTPVLLRVASPKQDAGNDNHANGDSVPGGEPSNSSPAHKRRRTSGPAPVACYICRLPSIAGKFLPQKAQELGVPKGRLWGQLKAGQPVEAADGRMVQPHEVLEEGTPGPVALIIDCPDQDYVQPLTSSPLLSSSEDASPVLNASIVIHLGPHEVVTSPPYQKWLASFGGSTRHVLVNSTATRGDPVLQSSARLQAKLHLLHPTIFPLQHVGGHATSKADPADVELPQECTPGRNMLKYVLRPVTKTGFHEEETDVAIGAAAIQHTLHTEEPEVFDLLTRTRNELVNPPSTSGANGAADDSSIPPCARPGARRDALELVFLGTGAAMPSKYRNVTATYLHLFAHGGALVDCGEGTLAQLCRRYGNAGLQDILTGLRFVWISHIHADHHAGLPRLLSARRALLGESAASLPVIGPWPLQRCLVAVDSVEPLAYTFLDCRHTLAPGASLAGPVLQAPVSPSLGDICASAGLSRLESFRVEHCAQAFGVVLEGLPHKAQPGQNGGDAASTTKGWKVAFSGDTRPCAAVVAAAQDADLLVHEATFEDALESEALAKRHSLTREAVQTGQECGAYRTLLTHFSQRYPKIPVFDASFAASTCIAFDFMTVNLADLTILPKLLGPLQQLFGEGDPEDDKEAAPTMLS</sequence>
<keyword evidence="8" id="KW-0479">Metal-binding</keyword>
<reference evidence="15 16" key="1">
    <citation type="journal article" date="2024" name="Nat. Commun.">
        <title>Phylogenomics reveals the evolutionary origins of lichenization in chlorophyte algae.</title>
        <authorList>
            <person name="Puginier C."/>
            <person name="Libourel C."/>
            <person name="Otte J."/>
            <person name="Skaloud P."/>
            <person name="Haon M."/>
            <person name="Grisel S."/>
            <person name="Petersen M."/>
            <person name="Berrin J.G."/>
            <person name="Delaux P.M."/>
            <person name="Dal Grande F."/>
            <person name="Keller J."/>
        </authorList>
    </citation>
    <scope>NUCLEOTIDE SEQUENCE [LARGE SCALE GENOMIC DNA]</scope>
    <source>
        <strain evidence="15 16">SAG 2036</strain>
    </source>
</reference>
<feature type="region of interest" description="Disordered" evidence="12">
    <location>
        <begin position="450"/>
        <end position="471"/>
    </location>
</feature>
<keyword evidence="6" id="KW-0819">tRNA processing</keyword>
<dbReference type="GO" id="GO:0046872">
    <property type="term" value="F:metal ion binding"/>
    <property type="evidence" value="ECO:0007669"/>
    <property type="project" value="UniProtKB-KW"/>
</dbReference>
<feature type="domain" description="tRNase Z endonuclease" evidence="14">
    <location>
        <begin position="33"/>
        <end position="88"/>
    </location>
</feature>
<dbReference type="Proteomes" id="UP001465755">
    <property type="component" value="Unassembled WGS sequence"/>
</dbReference>
<keyword evidence="11" id="KW-0862">Zinc</keyword>
<evidence type="ECO:0000256" key="4">
    <source>
        <dbReference type="ARBA" id="ARBA00011738"/>
    </source>
</evidence>
<keyword evidence="9" id="KW-0255">Endonuclease</keyword>
<dbReference type="GO" id="GO:0005739">
    <property type="term" value="C:mitochondrion"/>
    <property type="evidence" value="ECO:0007669"/>
    <property type="project" value="TreeGrafter"/>
</dbReference>
<evidence type="ECO:0000259" key="14">
    <source>
        <dbReference type="Pfam" id="PF13691"/>
    </source>
</evidence>
<evidence type="ECO:0000256" key="6">
    <source>
        <dbReference type="ARBA" id="ARBA00022694"/>
    </source>
</evidence>
<evidence type="ECO:0000256" key="7">
    <source>
        <dbReference type="ARBA" id="ARBA00022722"/>
    </source>
</evidence>
<dbReference type="PANTHER" id="PTHR12553">
    <property type="entry name" value="ZINC PHOSPHODIESTERASE ELAC PROTEIN 2"/>
    <property type="match status" value="1"/>
</dbReference>
<comment type="caution">
    <text evidence="15">The sequence shown here is derived from an EMBL/GenBank/DDBJ whole genome shotgun (WGS) entry which is preliminary data.</text>
</comment>
<dbReference type="InterPro" id="IPR013471">
    <property type="entry name" value="RNase_Z/BN"/>
</dbReference>
<evidence type="ECO:0000256" key="2">
    <source>
        <dbReference type="ARBA" id="ARBA00001947"/>
    </source>
</evidence>
<protein>
    <recommendedName>
        <fullName evidence="5">ribonuclease Z</fullName>
        <ecNumber evidence="5">3.1.26.11</ecNumber>
    </recommendedName>
</protein>
<keyword evidence="16" id="KW-1185">Reference proteome</keyword>
<evidence type="ECO:0000256" key="3">
    <source>
        <dbReference type="ARBA" id="ARBA00007823"/>
    </source>
</evidence>
<evidence type="ECO:0000256" key="8">
    <source>
        <dbReference type="ARBA" id="ARBA00022723"/>
    </source>
</evidence>
<accession>A0AAW1PBQ0</accession>
<organism evidence="15 16">
    <name type="scientific">Symbiochloris irregularis</name>
    <dbReference type="NCBI Taxonomy" id="706552"/>
    <lineage>
        <taxon>Eukaryota</taxon>
        <taxon>Viridiplantae</taxon>
        <taxon>Chlorophyta</taxon>
        <taxon>core chlorophytes</taxon>
        <taxon>Trebouxiophyceae</taxon>
        <taxon>Trebouxiales</taxon>
        <taxon>Trebouxiaceae</taxon>
        <taxon>Symbiochloris</taxon>
    </lineage>
</organism>
<gene>
    <name evidence="15" type="ORF">WJX73_003185</name>
</gene>
<comment type="cofactor">
    <cofactor evidence="2">
        <name>Zn(2+)</name>
        <dbReference type="ChEBI" id="CHEBI:29105"/>
    </cofactor>
</comment>